<keyword evidence="2" id="KW-1133">Transmembrane helix</keyword>
<dbReference type="PANTHER" id="PTHR12143">
    <property type="entry name" value="PEPTIDE N-GLYCANASE PNGASE -RELATED"/>
    <property type="match status" value="1"/>
</dbReference>
<gene>
    <name evidence="5" type="ORF">FPZ11_13540</name>
</gene>
<feature type="domain" description="Glycosyl hydrolase family 92" evidence="3">
    <location>
        <begin position="302"/>
        <end position="787"/>
    </location>
</feature>
<evidence type="ECO:0000259" key="3">
    <source>
        <dbReference type="Pfam" id="PF07971"/>
    </source>
</evidence>
<dbReference type="InterPro" id="IPR014718">
    <property type="entry name" value="GH-type_carb-bd"/>
</dbReference>
<accession>A0A5B8M7R3</accession>
<proteinExistence type="predicted"/>
<keyword evidence="2" id="KW-0812">Transmembrane</keyword>
<dbReference type="GO" id="GO:0006516">
    <property type="term" value="P:glycoprotein catabolic process"/>
    <property type="evidence" value="ECO:0007669"/>
    <property type="project" value="TreeGrafter"/>
</dbReference>
<feature type="region of interest" description="Disordered" evidence="1">
    <location>
        <begin position="469"/>
        <end position="493"/>
    </location>
</feature>
<keyword evidence="6" id="KW-1185">Reference proteome</keyword>
<dbReference type="Gene3D" id="3.30.2080.10">
    <property type="entry name" value="GH92 mannosidase domain"/>
    <property type="match status" value="1"/>
</dbReference>
<name>A0A5B8M7R3_9MICO</name>
<dbReference type="Gene3D" id="1.20.1050.60">
    <property type="entry name" value="alpha-1,2-mannosidase"/>
    <property type="match status" value="1"/>
</dbReference>
<reference evidence="5 6" key="1">
    <citation type="submission" date="2019-07" db="EMBL/GenBank/DDBJ databases">
        <title>Full genome sequence of Humibacter sp. WJ7-1.</title>
        <authorList>
            <person name="Im W.-T."/>
        </authorList>
    </citation>
    <scope>NUCLEOTIDE SEQUENCE [LARGE SCALE GENOMIC DNA]</scope>
    <source>
        <strain evidence="5 6">WJ7-1</strain>
    </source>
</reference>
<organism evidence="5 6">
    <name type="scientific">Humibacter ginsenosidimutans</name>
    <dbReference type="NCBI Taxonomy" id="2599293"/>
    <lineage>
        <taxon>Bacteria</taxon>
        <taxon>Bacillati</taxon>
        <taxon>Actinomycetota</taxon>
        <taxon>Actinomycetes</taxon>
        <taxon>Micrococcales</taxon>
        <taxon>Microbacteriaceae</taxon>
        <taxon>Humibacter</taxon>
    </lineage>
</organism>
<keyword evidence="5" id="KW-0378">Hydrolase</keyword>
<dbReference type="OrthoDB" id="9804511at2"/>
<dbReference type="Pfam" id="PF17678">
    <property type="entry name" value="Glyco_hydro_92N"/>
    <property type="match status" value="1"/>
</dbReference>
<dbReference type="Gene3D" id="2.70.98.10">
    <property type="match status" value="1"/>
</dbReference>
<evidence type="ECO:0000313" key="6">
    <source>
        <dbReference type="Proteomes" id="UP000320216"/>
    </source>
</evidence>
<dbReference type="Gene3D" id="2.60.40.2700">
    <property type="match status" value="2"/>
</dbReference>
<dbReference type="Pfam" id="PF07971">
    <property type="entry name" value="Glyco_hydro_92"/>
    <property type="match status" value="1"/>
</dbReference>
<protein>
    <submittedName>
        <fullName evidence="5">Glycoside hydrolase family 92 protein</fullName>
    </submittedName>
</protein>
<evidence type="ECO:0000259" key="4">
    <source>
        <dbReference type="Pfam" id="PF17678"/>
    </source>
</evidence>
<dbReference type="PANTHER" id="PTHR12143:SF39">
    <property type="entry name" value="SECRETED PROTEIN"/>
    <property type="match status" value="1"/>
</dbReference>
<dbReference type="GO" id="GO:0000224">
    <property type="term" value="F:peptide-N4-(N-acetyl-beta-glucosaminyl)asparagine amidase activity"/>
    <property type="evidence" value="ECO:0007669"/>
    <property type="project" value="TreeGrafter"/>
</dbReference>
<dbReference type="NCBIfam" id="TIGR01180">
    <property type="entry name" value="aman2_put"/>
    <property type="match status" value="1"/>
</dbReference>
<dbReference type="InterPro" id="IPR012939">
    <property type="entry name" value="Glyco_hydro_92"/>
</dbReference>
<evidence type="ECO:0000256" key="2">
    <source>
        <dbReference type="SAM" id="Phobius"/>
    </source>
</evidence>
<sequence length="1423" mass="146099">MSRWATFGVGAGSAAGGSPRRRWSLCGRFIAVQVVAVVAVASALTLGLVEPADAAPAAGTVSDPVSYVNPLIGTQDEGNTYPGPTVPFGMVQLSPDTGHSTGYDYGQTGVRGFSLVHLSGVGCGLGGMLPVLPTTGDIGSTDYGSYYLPLDHSSEQAQAGYYKVGLQASAGPITAELTATMHTGVQRYTFPSTTEANVMIDAGQALSSVQKSSVTVVDDQTVDAAITVAGFCEPTQPFTVYTRTHFSRPFTSFGTWTGNAVSAGSSTASSTDRTGAYVRFDTTSDNVVEAQTSLSYVDPAGAAANLAAEATTFDAAHSAATTVWNDQLSKIAVSSSDTDQLTTFYSALYRSFLAPNTGTDVDGRYMGWDQKTHIASGYTYYQDFSLWDTYRTQQQFLALIEPRRSADMAYSLVLEAEQGGWAPRWSYGPVETNIMTGDPITPFLVSAWSEGLLKGHEAEAYAVLKRNADDVPPADSPTTGRTGNPVFNADGYVPYDTGAKGKPGTNDMQNGGSATLEYAVSDAMLSTMAKALGHNADAERYAAAGENYRAIFDSTTGAFRARHSDGLFDQQTDPANAPGFHEGTAVQYEWLVPQDMPGLMGLLGGRSATAKRLDSFFAYDQLSTDPAGTARNVWVNGAYSYYNQDKYNPNNEPDLGSPYAYLWAGQPWKTTDVVRAALTLFTDGPTGVTGNDDLGEMSSWAVMSSIGLYPIIPGSDVWGLSTPVFSSVDVTLDPDYYPSGSLHITAPGVSGTSHYEQSVSVGGKDIDRAYLSGAELGKAGTIAYTVGSKPSDWATAAADAPPAVVSDDGSTHRLTVGASTPSVVVAAGAQGTLTVSALAQGEGTITGTLEVKGSAAVSVTGGGSWTVAANGGSAQTAIPVSLQVAAGTAAGDYPVHLTVDDDAGDSATADVTVVVPQQNWLQPGFDNVGIGDEGKANADFDGMGYYFLRDQLASVGIVQGESLTVPGTDLSYILGPVPAGQPDNLLASGQTTDVSAALGSATEIALVGAGNNGDHGGQLLLKYADGSTQTVTATLSDWCTPDASTGDISLPAPGVRGDHTGTQNIGCGLYSTQPITLTGKGLSSITWPDDQKMHVFAVASDAAPTAPKAPSLGIGGTAAVGETVTAGSPDWNVAGTTTTYQWSVDGANIASATSSHYTITPEDLGKTLAVVATGTAPGYVPGTIMSAGTKVEKGTFVATARPSLSGTAKVGETLTVTAGAYSVDGIQLAYAWEADGTPIDGAHESTLTLAAAQIGEKITAVVTATKAGYATVTSASAPTDAVRADTHSGYVPKLKLTASDARRGDAVSVIGAGFAPHEKVTISLHSAPVELDVVTADGDGAFSSKVVIPNDATVGNHEIQAVGDVSQVVASASITVDPAGGAALATTGLPENAELLALLCLLALAGGAALLVVRSALRRGGRS</sequence>
<keyword evidence="2" id="KW-0472">Membrane</keyword>
<dbReference type="Proteomes" id="UP000320216">
    <property type="component" value="Chromosome"/>
</dbReference>
<feature type="domain" description="Glycosyl hydrolase family 92 N-terminal" evidence="4">
    <location>
        <begin position="67"/>
        <end position="295"/>
    </location>
</feature>
<feature type="transmembrane region" description="Helical" evidence="2">
    <location>
        <begin position="1395"/>
        <end position="1417"/>
    </location>
</feature>
<dbReference type="GO" id="GO:0030246">
    <property type="term" value="F:carbohydrate binding"/>
    <property type="evidence" value="ECO:0007669"/>
    <property type="project" value="InterPro"/>
</dbReference>
<dbReference type="KEGG" id="huw:FPZ11_13540"/>
<dbReference type="GO" id="GO:0005829">
    <property type="term" value="C:cytosol"/>
    <property type="evidence" value="ECO:0007669"/>
    <property type="project" value="TreeGrafter"/>
</dbReference>
<dbReference type="EMBL" id="CP042305">
    <property type="protein sequence ID" value="QDZ15642.1"/>
    <property type="molecule type" value="Genomic_DNA"/>
</dbReference>
<dbReference type="Gene3D" id="1.20.1610.10">
    <property type="entry name" value="alpha-1,2-mannosidases domains"/>
    <property type="match status" value="1"/>
</dbReference>
<evidence type="ECO:0000313" key="5">
    <source>
        <dbReference type="EMBL" id="QDZ15642.1"/>
    </source>
</evidence>
<feature type="region of interest" description="Disordered" evidence="1">
    <location>
        <begin position="1"/>
        <end position="20"/>
    </location>
</feature>
<dbReference type="InterPro" id="IPR041371">
    <property type="entry name" value="GH92_N"/>
</dbReference>
<evidence type="ECO:0000256" key="1">
    <source>
        <dbReference type="SAM" id="MobiDB-lite"/>
    </source>
</evidence>
<dbReference type="GO" id="GO:0005975">
    <property type="term" value="P:carbohydrate metabolic process"/>
    <property type="evidence" value="ECO:0007669"/>
    <property type="project" value="InterPro"/>
</dbReference>
<dbReference type="SUPFAM" id="SSF48208">
    <property type="entry name" value="Six-hairpin glycosidases"/>
    <property type="match status" value="1"/>
</dbReference>
<dbReference type="InterPro" id="IPR008928">
    <property type="entry name" value="6-hairpin_glycosidase_sf"/>
</dbReference>
<dbReference type="InterPro" id="IPR050883">
    <property type="entry name" value="PNGase"/>
</dbReference>
<dbReference type="InterPro" id="IPR005887">
    <property type="entry name" value="GH92_a_mannosidase_put"/>
</dbReference>